<dbReference type="InterPro" id="IPR000719">
    <property type="entry name" value="Prot_kinase_dom"/>
</dbReference>
<dbReference type="PANTHER" id="PTHR24359:SF37">
    <property type="entry name" value="PROTEIN KINASE DOMAIN-CONTAINING PROTEIN"/>
    <property type="match status" value="1"/>
</dbReference>
<dbReference type="GO" id="GO:0005524">
    <property type="term" value="F:ATP binding"/>
    <property type="evidence" value="ECO:0007669"/>
    <property type="project" value="InterPro"/>
</dbReference>
<dbReference type="AlphaFoldDB" id="A0A8H6J9Y1"/>
<dbReference type="EMBL" id="WIGM01000898">
    <property type="protein sequence ID" value="KAF6809279.1"/>
    <property type="molecule type" value="Genomic_DNA"/>
</dbReference>
<dbReference type="PROSITE" id="PS50011">
    <property type="entry name" value="PROTEIN_KINASE_DOM"/>
    <property type="match status" value="1"/>
</dbReference>
<feature type="domain" description="Protein kinase" evidence="1">
    <location>
        <begin position="119"/>
        <end position="450"/>
    </location>
</feature>
<protein>
    <submittedName>
        <fullName evidence="2">Serine/threonine protein kinase</fullName>
    </submittedName>
</protein>
<evidence type="ECO:0000313" key="2">
    <source>
        <dbReference type="EMBL" id="KAF6809279.1"/>
    </source>
</evidence>
<keyword evidence="2" id="KW-0723">Serine/threonine-protein kinase</keyword>
<dbReference type="SUPFAM" id="SSF56112">
    <property type="entry name" value="Protein kinase-like (PK-like)"/>
    <property type="match status" value="1"/>
</dbReference>
<reference evidence="2" key="1">
    <citation type="journal article" date="2020" name="Phytopathology">
        <title>Genome Sequence Resources of Colletotrichum truncatum, C. plurivorum, C. musicola, and C. sojae: Four Species Pathogenic to Soybean (Glycine max).</title>
        <authorList>
            <person name="Rogerio F."/>
            <person name="Boufleur T.R."/>
            <person name="Ciampi-Guillardi M."/>
            <person name="Sukno S.A."/>
            <person name="Thon M.R."/>
            <person name="Massola Junior N.S."/>
            <person name="Baroncelli R."/>
        </authorList>
    </citation>
    <scope>NUCLEOTIDE SEQUENCE</scope>
    <source>
        <strain evidence="2">LFN0074</strain>
    </source>
</reference>
<dbReference type="PANTHER" id="PTHR24359">
    <property type="entry name" value="SERINE/THREONINE-PROTEIN KINASE SBK1"/>
    <property type="match status" value="1"/>
</dbReference>
<dbReference type="GO" id="GO:0004674">
    <property type="term" value="F:protein serine/threonine kinase activity"/>
    <property type="evidence" value="ECO:0007669"/>
    <property type="project" value="UniProtKB-KW"/>
</dbReference>
<dbReference type="InterPro" id="IPR011009">
    <property type="entry name" value="Kinase-like_dom_sf"/>
</dbReference>
<dbReference type="Proteomes" id="UP000639643">
    <property type="component" value="Unassembled WGS sequence"/>
</dbReference>
<accession>A0A8H6J9Y1</accession>
<organism evidence="2 3">
    <name type="scientific">Colletotrichum musicola</name>
    <dbReference type="NCBI Taxonomy" id="2175873"/>
    <lineage>
        <taxon>Eukaryota</taxon>
        <taxon>Fungi</taxon>
        <taxon>Dikarya</taxon>
        <taxon>Ascomycota</taxon>
        <taxon>Pezizomycotina</taxon>
        <taxon>Sordariomycetes</taxon>
        <taxon>Hypocreomycetidae</taxon>
        <taxon>Glomerellales</taxon>
        <taxon>Glomerellaceae</taxon>
        <taxon>Colletotrichum</taxon>
        <taxon>Colletotrichum orchidearum species complex</taxon>
    </lineage>
</organism>
<dbReference type="OrthoDB" id="4062651at2759"/>
<sequence length="450" mass="51825">MFFGDDVRGASIDEIADQIIPQEEPCRCCHRKDDGPCTGLRIIFISLILLGKERNIIDLIRSTSPVCDATISLRPGQAQQTQLETDNNQAESQYVGATEIEPPEEDLFYHLQWQMRSPYFTARRQSSDGFPQLYEEISLPWVHLEKQCGDDLLGYSSVHRISIHEHHHDLIGHGNDFALKVLDTNFNPVRIIAIKCFKKEITSRTLHPHITPILAAFEHKTKFYLLLPWARGGNLQQLWVKYPNGFGTPEGLLHLPEHLDQWLVQQCYGIADALAKVHGYSSLIQREDASENSKLHQDIKPENILCFTYEGRLSLSLTDFGNSQELDPDGTVDKARKIGCKTYRPPEYEHEKSKIGRSWDIWCLGCVYLEFITWAIDGWPGVKDFREKRFEEEDDDDVDEDSSIPVKEDAFFRKSKIKGRRKFFRKSRPRVIFELKRTVTSVSDLYAHCG</sequence>
<evidence type="ECO:0000313" key="3">
    <source>
        <dbReference type="Proteomes" id="UP000639643"/>
    </source>
</evidence>
<proteinExistence type="predicted"/>
<keyword evidence="3" id="KW-1185">Reference proteome</keyword>
<dbReference type="Pfam" id="PF00069">
    <property type="entry name" value="Pkinase"/>
    <property type="match status" value="1"/>
</dbReference>
<comment type="caution">
    <text evidence="2">The sequence shown here is derived from an EMBL/GenBank/DDBJ whole genome shotgun (WGS) entry which is preliminary data.</text>
</comment>
<dbReference type="Gene3D" id="1.10.510.10">
    <property type="entry name" value="Transferase(Phosphotransferase) domain 1"/>
    <property type="match status" value="1"/>
</dbReference>
<dbReference type="SMART" id="SM00220">
    <property type="entry name" value="S_TKc"/>
    <property type="match status" value="1"/>
</dbReference>
<gene>
    <name evidence="2" type="ORF">CMUS01_13718</name>
</gene>
<keyword evidence="2" id="KW-0808">Transferase</keyword>
<keyword evidence="2" id="KW-0418">Kinase</keyword>
<evidence type="ECO:0000259" key="1">
    <source>
        <dbReference type="PROSITE" id="PS50011"/>
    </source>
</evidence>
<name>A0A8H6J9Y1_9PEZI</name>